<evidence type="ECO:0000313" key="2">
    <source>
        <dbReference type="EMBL" id="NBI30236.1"/>
    </source>
</evidence>
<dbReference type="SMART" id="SM01260">
    <property type="entry name" value="LANC_like"/>
    <property type="match status" value="1"/>
</dbReference>
<dbReference type="InterPro" id="IPR057929">
    <property type="entry name" value="RamC_N"/>
</dbReference>
<dbReference type="PROSITE" id="PS50011">
    <property type="entry name" value="PROTEIN_KINASE_DOM"/>
    <property type="match status" value="1"/>
</dbReference>
<dbReference type="RefSeq" id="WP_160647044.1">
    <property type="nucleotide sequence ID" value="NZ_SIJB01000030.1"/>
</dbReference>
<dbReference type="AlphaFoldDB" id="A0A6N9Q5W2"/>
<dbReference type="Proteomes" id="UP000448943">
    <property type="component" value="Unassembled WGS sequence"/>
</dbReference>
<keyword evidence="3" id="KW-1185">Reference proteome</keyword>
<dbReference type="InterPro" id="IPR038498">
    <property type="entry name" value="OspF/SpvC_sf"/>
</dbReference>
<dbReference type="InterPro" id="IPR058053">
    <property type="entry name" value="RamC_C"/>
</dbReference>
<dbReference type="SUPFAM" id="SSF56112">
    <property type="entry name" value="Protein kinase-like (PK-like)"/>
    <property type="match status" value="1"/>
</dbReference>
<dbReference type="SMART" id="SM00220">
    <property type="entry name" value="S_TKc"/>
    <property type="match status" value="1"/>
</dbReference>
<dbReference type="InterPro" id="IPR053524">
    <property type="entry name" value="Aerial_hyphae_peptide-synth"/>
</dbReference>
<dbReference type="SUPFAM" id="SSF158745">
    <property type="entry name" value="LanC-like"/>
    <property type="match status" value="1"/>
</dbReference>
<gene>
    <name evidence="2" type="ORF">ERL59_14900</name>
</gene>
<sequence>MDMRYIKYVFPNEKYYESPEEKVENESKFNVSSLPEFWETRCDSHWTYYSPPNIKLPIQGWKIHISAIPSEAQHTLDIISSFLFHQSVPFKYVSSFRELFLKNSKYGDRGSSGKFITIYPMDESQFLFLLDHLHTLLKDISKGPYILSDKRWLDGNVYFRYGAFEKMHIKNGASTILAIKTPSGEYVPDSRGISYVIPDFVEEPKAIQEMTKDQERKQSVESQLSKYNIKSALHFSNGGGVYLADHSESGKQVVLKEGRPGAGLDGTGRDAIERLKHEAAMLERLKGIENVVEYQGIFQEWEHIFLVEEYIPGTSLKEWLASFYPYSTSKDPIEYLKSVIPIIKQIKKAVKDIHSRGIGIGDLQPSNIMITSSNRVKLIDFEAANDDLTDTKHSGLMTPGFTGAEDSSREQIDWFALLRIARYMFIPIGPVQDMSESIIKKHDQWIMKHFGEDAIKIIEDIEAECRKRSVKPMVSMLSSPVKYLDKDDLPEVISKLRKGMVNDLREGIKLLPGDIHQFESSSGLLNVLTGGFGVVMALARTGTLPKKAREWAVKYSDMDFISYLDDGLFSGKAGIAGVLYEIGMIDESKGIYHSIQTQTESEDISLRTGLAGIGLALLSASTLNGFETFFEKAVAIGFRLETLLERDVTIKPKEFDAIPFGLIDGWSGASLFFSALHWITGDENWLMLSIRAIEKDTNHCVLDDSGLYQIKDGSGFVSQLAGGSTGIGLAMIELRHLLNSKKWNDELVGIGMSTIQRCFYSPGLFRGLAGLIVGAKAIDMELGLQDDKAYLNKTLETMNLYLLEEDDKLFVPGDFNYRLSGDIFSGASGMILALNDILSHGFTWLPLPHIYKLFPSRNN</sequence>
<dbReference type="Gene3D" id="1.10.510.10">
    <property type="entry name" value="Transferase(Phosphotransferase) domain 1"/>
    <property type="match status" value="1"/>
</dbReference>
<evidence type="ECO:0000259" key="1">
    <source>
        <dbReference type="PROSITE" id="PS50011"/>
    </source>
</evidence>
<dbReference type="Pfam" id="PF00069">
    <property type="entry name" value="Pkinase"/>
    <property type="match status" value="1"/>
</dbReference>
<dbReference type="Gene3D" id="3.30.2430.10">
    <property type="entry name" value="phosphothreonine lyase"/>
    <property type="match status" value="1"/>
</dbReference>
<dbReference type="GO" id="GO:0004674">
    <property type="term" value="F:protein serine/threonine kinase activity"/>
    <property type="evidence" value="ECO:0007669"/>
    <property type="project" value="TreeGrafter"/>
</dbReference>
<dbReference type="InterPro" id="IPR000719">
    <property type="entry name" value="Prot_kinase_dom"/>
</dbReference>
<name>A0A6N9Q5W2_9BACL</name>
<dbReference type="Pfam" id="PF25816">
    <property type="entry name" value="RamC_N"/>
    <property type="match status" value="1"/>
</dbReference>
<dbReference type="GO" id="GO:0031179">
    <property type="term" value="P:peptide modification"/>
    <property type="evidence" value="ECO:0007669"/>
    <property type="project" value="InterPro"/>
</dbReference>
<evidence type="ECO:0000313" key="3">
    <source>
        <dbReference type="Proteomes" id="UP000448943"/>
    </source>
</evidence>
<dbReference type="InterPro" id="IPR053235">
    <property type="entry name" value="Ser_Thr_kinase"/>
</dbReference>
<dbReference type="Gene3D" id="1.50.10.10">
    <property type="match status" value="1"/>
</dbReference>
<feature type="domain" description="Protein kinase" evidence="1">
    <location>
        <begin position="227"/>
        <end position="519"/>
    </location>
</feature>
<dbReference type="CDD" id="cd04791">
    <property type="entry name" value="LanC_SerThrkinase"/>
    <property type="match status" value="1"/>
</dbReference>
<dbReference type="PANTHER" id="PTHR24361">
    <property type="entry name" value="MITOGEN-ACTIVATED KINASE KINASE KINASE"/>
    <property type="match status" value="1"/>
</dbReference>
<dbReference type="EMBL" id="SIJB01000030">
    <property type="protein sequence ID" value="NBI30236.1"/>
    <property type="molecule type" value="Genomic_DNA"/>
</dbReference>
<dbReference type="GO" id="GO:0005737">
    <property type="term" value="C:cytoplasm"/>
    <property type="evidence" value="ECO:0007669"/>
    <property type="project" value="TreeGrafter"/>
</dbReference>
<dbReference type="NCBIfam" id="NF038151">
    <property type="entry name" value="lanthi_synth_III"/>
    <property type="match status" value="1"/>
</dbReference>
<organism evidence="2 3">
    <name type="scientific">Chengkuizengella marina</name>
    <dbReference type="NCBI Taxonomy" id="2507566"/>
    <lineage>
        <taxon>Bacteria</taxon>
        <taxon>Bacillati</taxon>
        <taxon>Bacillota</taxon>
        <taxon>Bacilli</taxon>
        <taxon>Bacillales</taxon>
        <taxon>Paenibacillaceae</taxon>
        <taxon>Chengkuizengella</taxon>
    </lineage>
</organism>
<proteinExistence type="predicted"/>
<dbReference type="InterPro" id="IPR012341">
    <property type="entry name" value="6hp_glycosidase-like_sf"/>
</dbReference>
<accession>A0A6N9Q5W2</accession>
<dbReference type="InterPro" id="IPR007822">
    <property type="entry name" value="LANC-like"/>
</dbReference>
<dbReference type="GO" id="GO:0005975">
    <property type="term" value="P:carbohydrate metabolic process"/>
    <property type="evidence" value="ECO:0007669"/>
    <property type="project" value="InterPro"/>
</dbReference>
<reference evidence="2 3" key="1">
    <citation type="submission" date="2019-01" db="EMBL/GenBank/DDBJ databases">
        <title>Chengkuizengella sp. nov., isolated from deep-sea sediment of East Pacific Ocean.</title>
        <authorList>
            <person name="Yang J."/>
            <person name="Lai Q."/>
            <person name="Shao Z."/>
        </authorList>
    </citation>
    <scope>NUCLEOTIDE SEQUENCE [LARGE SCALE GENOMIC DNA]</scope>
    <source>
        <strain evidence="2 3">YPA3-1-1</strain>
    </source>
</reference>
<dbReference type="InterPro" id="IPR011009">
    <property type="entry name" value="Kinase-like_dom_sf"/>
</dbReference>
<comment type="caution">
    <text evidence="2">The sequence shown here is derived from an EMBL/GenBank/DDBJ whole genome shotgun (WGS) entry which is preliminary data.</text>
</comment>
<dbReference type="GO" id="GO:0005524">
    <property type="term" value="F:ATP binding"/>
    <property type="evidence" value="ECO:0007669"/>
    <property type="project" value="InterPro"/>
</dbReference>
<dbReference type="OrthoDB" id="1492512at2"/>
<protein>
    <submittedName>
        <fullName evidence="2">TetR family transcriptional regulator</fullName>
    </submittedName>
</protein>
<dbReference type="Pfam" id="PF05147">
    <property type="entry name" value="LANC_like"/>
    <property type="match status" value="1"/>
</dbReference>